<feature type="transmembrane region" description="Helical" evidence="4">
    <location>
        <begin position="30"/>
        <end position="48"/>
    </location>
</feature>
<evidence type="ECO:0000259" key="5">
    <source>
        <dbReference type="PROSITE" id="PS01124"/>
    </source>
</evidence>
<dbReference type="SMART" id="SM00342">
    <property type="entry name" value="HTH_ARAC"/>
    <property type="match status" value="1"/>
</dbReference>
<name>A0A4Q7IHQ9_9GAMM</name>
<dbReference type="PROSITE" id="PS00041">
    <property type="entry name" value="HTH_ARAC_FAMILY_1"/>
    <property type="match status" value="1"/>
</dbReference>
<feature type="transmembrane region" description="Helical" evidence="4">
    <location>
        <begin position="93"/>
        <end position="115"/>
    </location>
</feature>
<keyword evidence="4" id="KW-0472">Membrane</keyword>
<gene>
    <name evidence="6" type="ORF">C1E23_20045</name>
</gene>
<sequence>MELLNFAQLGIVVLSLTLAVFHFRLREKHLFHLTFAIYCLSTSLFVTHKLTSGYINPYHHFIGVFSVFTASGYWLFARAFFRKNNPINRHHLILVGLQAVCLVLLHLSLFSTKMWQLNSGWLLALTTALREIIEILYPGMLILIFWEGYRVLQGTNVVQRKVATIYLSSFSYCVVSVMLVGEILPKELIAGSSQDWLSVFAFLLILLTTHGLIRFRQQQLNQEQINTMASDQEETELARQIQMLLVEEKRFLQSNLRVADIARELGVPEYRIRAVMLSQFDAKNFNHYVNKMRVEHAKVLLTELDKQDWPVLVVGIESGFASAAPFSRAFKEFTGCTPGQYRKQN</sequence>
<dbReference type="Pfam" id="PF12833">
    <property type="entry name" value="HTH_18"/>
    <property type="match status" value="1"/>
</dbReference>
<keyword evidence="4" id="KW-1133">Transmembrane helix</keyword>
<evidence type="ECO:0000256" key="1">
    <source>
        <dbReference type="ARBA" id="ARBA00023015"/>
    </source>
</evidence>
<reference evidence="6 7" key="1">
    <citation type="submission" date="2018-01" db="EMBL/GenBank/DDBJ databases">
        <title>Co-occurrence of chitin degradation, pigmentation and bioactivity in marine Pseudoalteromonas.</title>
        <authorList>
            <person name="Paulsen S."/>
            <person name="Gram L."/>
            <person name="Machado H."/>
        </authorList>
    </citation>
    <scope>NUCLEOTIDE SEQUENCE [LARGE SCALE GENOMIC DNA]</scope>
    <source>
        <strain evidence="6 7">S3898</strain>
    </source>
</reference>
<feature type="domain" description="HTH araC/xylS-type" evidence="5">
    <location>
        <begin position="241"/>
        <end position="344"/>
    </location>
</feature>
<dbReference type="PANTHER" id="PTHR43280:SF29">
    <property type="entry name" value="ARAC-FAMILY TRANSCRIPTIONAL REGULATOR"/>
    <property type="match status" value="1"/>
</dbReference>
<feature type="transmembrane region" description="Helical" evidence="4">
    <location>
        <begin position="6"/>
        <end position="23"/>
    </location>
</feature>
<dbReference type="Proteomes" id="UP000291338">
    <property type="component" value="Unassembled WGS sequence"/>
</dbReference>
<keyword evidence="3" id="KW-0804">Transcription</keyword>
<dbReference type="SUPFAM" id="SSF46689">
    <property type="entry name" value="Homeodomain-like"/>
    <property type="match status" value="1"/>
</dbReference>
<keyword evidence="4" id="KW-0812">Transmembrane</keyword>
<dbReference type="InterPro" id="IPR018062">
    <property type="entry name" value="HTH_AraC-typ_CS"/>
</dbReference>
<dbReference type="RefSeq" id="WP_130257243.1">
    <property type="nucleotide sequence ID" value="NZ_PPSX01000104.1"/>
</dbReference>
<dbReference type="GO" id="GO:0003700">
    <property type="term" value="F:DNA-binding transcription factor activity"/>
    <property type="evidence" value="ECO:0007669"/>
    <property type="project" value="InterPro"/>
</dbReference>
<feature type="transmembrane region" description="Helical" evidence="4">
    <location>
        <begin position="60"/>
        <end position="81"/>
    </location>
</feature>
<dbReference type="InterPro" id="IPR009057">
    <property type="entry name" value="Homeodomain-like_sf"/>
</dbReference>
<evidence type="ECO:0000313" key="6">
    <source>
        <dbReference type="EMBL" id="RZQ51360.1"/>
    </source>
</evidence>
<evidence type="ECO:0000256" key="3">
    <source>
        <dbReference type="ARBA" id="ARBA00023163"/>
    </source>
</evidence>
<keyword evidence="2" id="KW-0238">DNA-binding</keyword>
<dbReference type="PANTHER" id="PTHR43280">
    <property type="entry name" value="ARAC-FAMILY TRANSCRIPTIONAL REGULATOR"/>
    <property type="match status" value="1"/>
</dbReference>
<protein>
    <recommendedName>
        <fullName evidence="5">HTH araC/xylS-type domain-containing protein</fullName>
    </recommendedName>
</protein>
<dbReference type="PROSITE" id="PS01124">
    <property type="entry name" value="HTH_ARAC_FAMILY_2"/>
    <property type="match status" value="1"/>
</dbReference>
<feature type="transmembrane region" description="Helical" evidence="4">
    <location>
        <begin position="196"/>
        <end position="213"/>
    </location>
</feature>
<feature type="transmembrane region" description="Helical" evidence="4">
    <location>
        <begin position="164"/>
        <end position="184"/>
    </location>
</feature>
<keyword evidence="1" id="KW-0805">Transcription regulation</keyword>
<dbReference type="AlphaFoldDB" id="A0A4Q7IHQ9"/>
<dbReference type="GO" id="GO:0043565">
    <property type="term" value="F:sequence-specific DNA binding"/>
    <property type="evidence" value="ECO:0007669"/>
    <property type="project" value="InterPro"/>
</dbReference>
<proteinExistence type="predicted"/>
<feature type="transmembrane region" description="Helical" evidence="4">
    <location>
        <begin position="135"/>
        <end position="152"/>
    </location>
</feature>
<evidence type="ECO:0000256" key="2">
    <source>
        <dbReference type="ARBA" id="ARBA00023125"/>
    </source>
</evidence>
<dbReference type="InterPro" id="IPR018060">
    <property type="entry name" value="HTH_AraC"/>
</dbReference>
<dbReference type="Gene3D" id="1.10.10.60">
    <property type="entry name" value="Homeodomain-like"/>
    <property type="match status" value="1"/>
</dbReference>
<dbReference type="EMBL" id="PPSX01000104">
    <property type="protein sequence ID" value="RZQ51360.1"/>
    <property type="molecule type" value="Genomic_DNA"/>
</dbReference>
<evidence type="ECO:0000313" key="7">
    <source>
        <dbReference type="Proteomes" id="UP000291338"/>
    </source>
</evidence>
<organism evidence="6 7">
    <name type="scientific">Pseudoalteromonas phenolica</name>
    <dbReference type="NCBI Taxonomy" id="161398"/>
    <lineage>
        <taxon>Bacteria</taxon>
        <taxon>Pseudomonadati</taxon>
        <taxon>Pseudomonadota</taxon>
        <taxon>Gammaproteobacteria</taxon>
        <taxon>Alteromonadales</taxon>
        <taxon>Pseudoalteromonadaceae</taxon>
        <taxon>Pseudoalteromonas</taxon>
    </lineage>
</organism>
<evidence type="ECO:0000256" key="4">
    <source>
        <dbReference type="SAM" id="Phobius"/>
    </source>
</evidence>
<accession>A0A4Q7IHQ9</accession>
<comment type="caution">
    <text evidence="6">The sequence shown here is derived from an EMBL/GenBank/DDBJ whole genome shotgun (WGS) entry which is preliminary data.</text>
</comment>